<reference evidence="2 3" key="1">
    <citation type="submission" date="2020-10" db="EMBL/GenBank/DDBJ databases">
        <title>Sequencing the genomes of 1000 actinobacteria strains.</title>
        <authorList>
            <person name="Klenk H.-P."/>
        </authorList>
    </citation>
    <scope>NUCLEOTIDE SEQUENCE [LARGE SCALE GENOMIC DNA]</scope>
    <source>
        <strain evidence="2 3">DSM 43173</strain>
    </source>
</reference>
<comment type="caution">
    <text evidence="2">The sequence shown here is derived from an EMBL/GenBank/DDBJ whole genome shotgun (WGS) entry which is preliminary data.</text>
</comment>
<keyword evidence="3" id="KW-1185">Reference proteome</keyword>
<dbReference type="Pfam" id="PF09346">
    <property type="entry name" value="SMI1_KNR4"/>
    <property type="match status" value="1"/>
</dbReference>
<gene>
    <name evidence="2" type="ORF">H4W80_001919</name>
</gene>
<proteinExistence type="predicted"/>
<dbReference type="SMART" id="SM00860">
    <property type="entry name" value="SMI1_KNR4"/>
    <property type="match status" value="1"/>
</dbReference>
<evidence type="ECO:0000313" key="2">
    <source>
        <dbReference type="EMBL" id="MBE1583661.1"/>
    </source>
</evidence>
<dbReference type="Gene3D" id="3.40.1580.10">
    <property type="entry name" value="SMI1/KNR4-like"/>
    <property type="match status" value="1"/>
</dbReference>
<organism evidence="2 3">
    <name type="scientific">Nonomuraea angiospora</name>
    <dbReference type="NCBI Taxonomy" id="46172"/>
    <lineage>
        <taxon>Bacteria</taxon>
        <taxon>Bacillati</taxon>
        <taxon>Actinomycetota</taxon>
        <taxon>Actinomycetes</taxon>
        <taxon>Streptosporangiales</taxon>
        <taxon>Streptosporangiaceae</taxon>
        <taxon>Nonomuraea</taxon>
    </lineage>
</organism>
<dbReference type="SUPFAM" id="SSF160631">
    <property type="entry name" value="SMI1/KNR4-like"/>
    <property type="match status" value="1"/>
</dbReference>
<dbReference type="InterPro" id="IPR018958">
    <property type="entry name" value="Knr4/Smi1-like_dom"/>
</dbReference>
<name>A0ABR9LUA0_9ACTN</name>
<dbReference type="EMBL" id="JADBEK010000001">
    <property type="protein sequence ID" value="MBE1583661.1"/>
    <property type="molecule type" value="Genomic_DNA"/>
</dbReference>
<sequence length="186" mass="21830">MSTPYAWSTLFPEVGDRVPAGSDPSLTDTYALRPPAREADVRRLEERLGMELPPSYRQFLLFADGWGDADDEYCLRSTATAGWFRDLEPWFVEYCSPEGHTPRSVPDELYFDYSEKQDCINLREEYLPDLLLVGHWDDGWTLLNPRVKTAEGEWEAWFHAPWLPGANRYRSFWDLMEYEDRRLKGH</sequence>
<dbReference type="InterPro" id="IPR037883">
    <property type="entry name" value="Knr4/Smi1-like_sf"/>
</dbReference>
<evidence type="ECO:0000259" key="1">
    <source>
        <dbReference type="SMART" id="SM00860"/>
    </source>
</evidence>
<dbReference type="Proteomes" id="UP000633509">
    <property type="component" value="Unassembled WGS sequence"/>
</dbReference>
<protein>
    <recommendedName>
        <fullName evidence="1">Knr4/Smi1-like domain-containing protein</fullName>
    </recommendedName>
</protein>
<accession>A0ABR9LUA0</accession>
<feature type="domain" description="Knr4/Smi1-like" evidence="1">
    <location>
        <begin position="35"/>
        <end position="178"/>
    </location>
</feature>
<evidence type="ECO:0000313" key="3">
    <source>
        <dbReference type="Proteomes" id="UP000633509"/>
    </source>
</evidence>
<dbReference type="RefSeq" id="WP_192784733.1">
    <property type="nucleotide sequence ID" value="NZ_JADBEK010000001.1"/>
</dbReference>